<dbReference type="EMBL" id="JACQAY010000035">
    <property type="protein sequence ID" value="MBI3538841.1"/>
    <property type="molecule type" value="Genomic_DNA"/>
</dbReference>
<gene>
    <name evidence="2" type="ORF">HY076_01015</name>
</gene>
<evidence type="ECO:0000256" key="1">
    <source>
        <dbReference type="SAM" id="SignalP"/>
    </source>
</evidence>
<sequence length="186" mass="19553">MARSVVSVLTLLALAAPAAYATQVMHMDTRALVVASNDIVVGEVESVAPRWSPSHTKIFTDVRVRVTQSLKGGGATTLTLSQLGGTIGAMRYNVPGCPAFTPGEEALLFVWRDRQGGAQVSGLAQGKFDIRRDAAGVATVQRSAEGLAVLDANRLQLVPPGRPAPRIPLADLVRAIQSAMREGAGR</sequence>
<dbReference type="Proteomes" id="UP000807850">
    <property type="component" value="Unassembled WGS sequence"/>
</dbReference>
<feature type="chain" id="PRO_5039215304" evidence="1">
    <location>
        <begin position="22"/>
        <end position="186"/>
    </location>
</feature>
<evidence type="ECO:0000313" key="3">
    <source>
        <dbReference type="Proteomes" id="UP000807850"/>
    </source>
</evidence>
<accession>A0A9D6L4W1</accession>
<proteinExistence type="predicted"/>
<name>A0A9D6L4W1_UNCEI</name>
<evidence type="ECO:0000313" key="2">
    <source>
        <dbReference type="EMBL" id="MBI3538841.1"/>
    </source>
</evidence>
<keyword evidence="1" id="KW-0732">Signal</keyword>
<dbReference type="AlphaFoldDB" id="A0A9D6L4W1"/>
<comment type="caution">
    <text evidence="2">The sequence shown here is derived from an EMBL/GenBank/DDBJ whole genome shotgun (WGS) entry which is preliminary data.</text>
</comment>
<feature type="signal peptide" evidence="1">
    <location>
        <begin position="1"/>
        <end position="21"/>
    </location>
</feature>
<protein>
    <submittedName>
        <fullName evidence="2">Uncharacterized protein</fullName>
    </submittedName>
</protein>
<reference evidence="2" key="1">
    <citation type="submission" date="2020-07" db="EMBL/GenBank/DDBJ databases">
        <title>Huge and variable diversity of episymbiotic CPR bacteria and DPANN archaea in groundwater ecosystems.</title>
        <authorList>
            <person name="He C.Y."/>
            <person name="Keren R."/>
            <person name="Whittaker M."/>
            <person name="Farag I.F."/>
            <person name="Doudna J."/>
            <person name="Cate J.H.D."/>
            <person name="Banfield J.F."/>
        </authorList>
    </citation>
    <scope>NUCLEOTIDE SEQUENCE</scope>
    <source>
        <strain evidence="2">NC_groundwater_928_Pr1_S-0.2um_72_17</strain>
    </source>
</reference>
<organism evidence="2 3">
    <name type="scientific">Eiseniibacteriota bacterium</name>
    <dbReference type="NCBI Taxonomy" id="2212470"/>
    <lineage>
        <taxon>Bacteria</taxon>
        <taxon>Candidatus Eiseniibacteriota</taxon>
    </lineage>
</organism>